<protein>
    <submittedName>
        <fullName evidence="6">TetR/AcrR family transcriptional regulator</fullName>
    </submittedName>
</protein>
<evidence type="ECO:0000256" key="2">
    <source>
        <dbReference type="ARBA" id="ARBA00023125"/>
    </source>
</evidence>
<evidence type="ECO:0000256" key="3">
    <source>
        <dbReference type="ARBA" id="ARBA00023163"/>
    </source>
</evidence>
<dbReference type="InterPro" id="IPR001647">
    <property type="entry name" value="HTH_TetR"/>
</dbReference>
<dbReference type="SUPFAM" id="SSF46689">
    <property type="entry name" value="Homeodomain-like"/>
    <property type="match status" value="1"/>
</dbReference>
<dbReference type="PANTHER" id="PTHR47506:SF1">
    <property type="entry name" value="HTH-TYPE TRANSCRIPTIONAL REGULATOR YJDC"/>
    <property type="match status" value="1"/>
</dbReference>
<comment type="caution">
    <text evidence="6">The sequence shown here is derived from an EMBL/GenBank/DDBJ whole genome shotgun (WGS) entry which is preliminary data.</text>
</comment>
<dbReference type="EMBL" id="JANYMP010000014">
    <property type="protein sequence ID" value="MCS7480667.1"/>
    <property type="molecule type" value="Genomic_DNA"/>
</dbReference>
<keyword evidence="1" id="KW-0805">Transcription regulation</keyword>
<name>A0A9X2VR60_9PSEU</name>
<organism evidence="6 7">
    <name type="scientific">Umezawaea endophytica</name>
    <dbReference type="NCBI Taxonomy" id="1654476"/>
    <lineage>
        <taxon>Bacteria</taxon>
        <taxon>Bacillati</taxon>
        <taxon>Actinomycetota</taxon>
        <taxon>Actinomycetes</taxon>
        <taxon>Pseudonocardiales</taxon>
        <taxon>Pseudonocardiaceae</taxon>
        <taxon>Umezawaea</taxon>
    </lineage>
</organism>
<dbReference type="Pfam" id="PF16925">
    <property type="entry name" value="TetR_C_13"/>
    <property type="match status" value="1"/>
</dbReference>
<accession>A0A9X2VR60</accession>
<keyword evidence="7" id="KW-1185">Reference proteome</keyword>
<keyword evidence="2" id="KW-0238">DNA-binding</keyword>
<feature type="domain" description="Tetracyclin repressor-like C-terminal" evidence="5">
    <location>
        <begin position="105"/>
        <end position="189"/>
    </location>
</feature>
<dbReference type="SUPFAM" id="SSF48498">
    <property type="entry name" value="Tetracyclin repressor-like, C-terminal domain"/>
    <property type="match status" value="1"/>
</dbReference>
<dbReference type="InterPro" id="IPR036271">
    <property type="entry name" value="Tet_transcr_reg_TetR-rel_C_sf"/>
</dbReference>
<dbReference type="RefSeq" id="WP_259626153.1">
    <property type="nucleotide sequence ID" value="NZ_JANYMP010000014.1"/>
</dbReference>
<proteinExistence type="predicted"/>
<dbReference type="InterPro" id="IPR009057">
    <property type="entry name" value="Homeodomain-like_sf"/>
</dbReference>
<evidence type="ECO:0000256" key="1">
    <source>
        <dbReference type="ARBA" id="ARBA00023015"/>
    </source>
</evidence>
<sequence>MPRELTTKGLATRSRIVEHAAAVARERGVAQTSLECVRASAKVSNSQLFHYFPDGKAALMLAVARHGADAILADQEARLGGANTWRAWEEWAEALCAHYESQGSRCDLTTLLSQLDPDNPGVQAILVDVFDTWERVLADAIRGMQAVRKIRPDLDADSTAQVVVAGIVGSTMHMAATGTTARLRTTMRATLTSLRG</sequence>
<keyword evidence="3" id="KW-0804">Transcription</keyword>
<dbReference type="Proteomes" id="UP001141259">
    <property type="component" value="Unassembled WGS sequence"/>
</dbReference>
<dbReference type="InterPro" id="IPR011075">
    <property type="entry name" value="TetR_C"/>
</dbReference>
<evidence type="ECO:0000259" key="4">
    <source>
        <dbReference type="Pfam" id="PF00440"/>
    </source>
</evidence>
<dbReference type="Gene3D" id="1.10.357.10">
    <property type="entry name" value="Tetracycline Repressor, domain 2"/>
    <property type="match status" value="1"/>
</dbReference>
<dbReference type="Pfam" id="PF00440">
    <property type="entry name" value="TetR_N"/>
    <property type="match status" value="1"/>
</dbReference>
<feature type="domain" description="HTH tetR-type" evidence="4">
    <location>
        <begin position="16"/>
        <end position="63"/>
    </location>
</feature>
<evidence type="ECO:0000259" key="5">
    <source>
        <dbReference type="Pfam" id="PF16925"/>
    </source>
</evidence>
<evidence type="ECO:0000313" key="6">
    <source>
        <dbReference type="EMBL" id="MCS7480667.1"/>
    </source>
</evidence>
<dbReference type="GO" id="GO:0003677">
    <property type="term" value="F:DNA binding"/>
    <property type="evidence" value="ECO:0007669"/>
    <property type="project" value="UniProtKB-KW"/>
</dbReference>
<gene>
    <name evidence="6" type="ORF">NZH93_27750</name>
</gene>
<evidence type="ECO:0000313" key="7">
    <source>
        <dbReference type="Proteomes" id="UP001141259"/>
    </source>
</evidence>
<reference evidence="6" key="1">
    <citation type="submission" date="2022-08" db="EMBL/GenBank/DDBJ databases">
        <authorList>
            <person name="Tistechok S."/>
            <person name="Samborskyy M."/>
            <person name="Roman I."/>
        </authorList>
    </citation>
    <scope>NUCLEOTIDE SEQUENCE</scope>
    <source>
        <strain evidence="6">DSM 103496</strain>
    </source>
</reference>
<dbReference type="PANTHER" id="PTHR47506">
    <property type="entry name" value="TRANSCRIPTIONAL REGULATORY PROTEIN"/>
    <property type="match status" value="1"/>
</dbReference>
<dbReference type="AlphaFoldDB" id="A0A9X2VR60"/>